<dbReference type="AlphaFoldDB" id="A0A5Q0Q8N0"/>
<dbReference type="Proteomes" id="UP000326921">
    <property type="component" value="Chromosome"/>
</dbReference>
<feature type="chain" id="PRO_5024842693" description="Lipocalin-like domain-containing protein" evidence="1">
    <location>
        <begin position="21"/>
        <end position="136"/>
    </location>
</feature>
<dbReference type="EMBL" id="CP045652">
    <property type="protein sequence ID" value="QGA26417.1"/>
    <property type="molecule type" value="Genomic_DNA"/>
</dbReference>
<accession>A0A5Q0Q8N0</accession>
<evidence type="ECO:0000313" key="3">
    <source>
        <dbReference type="Proteomes" id="UP000326921"/>
    </source>
</evidence>
<name>A0A5Q0Q8N0_9SPHI</name>
<keyword evidence="3" id="KW-1185">Reference proteome</keyword>
<organism evidence="2 3">
    <name type="scientific">Sphingobacterium zhuxiongii</name>
    <dbReference type="NCBI Taxonomy" id="2662364"/>
    <lineage>
        <taxon>Bacteria</taxon>
        <taxon>Pseudomonadati</taxon>
        <taxon>Bacteroidota</taxon>
        <taxon>Sphingobacteriia</taxon>
        <taxon>Sphingobacteriales</taxon>
        <taxon>Sphingobacteriaceae</taxon>
        <taxon>Sphingobacterium</taxon>
    </lineage>
</organism>
<dbReference type="Gene3D" id="2.40.128.370">
    <property type="match status" value="1"/>
</dbReference>
<dbReference type="KEGG" id="sphe:GFH32_08785"/>
<sequence>MKTRLIIPALSLVSTTFFMMLNSSCKKEEKINVNQLTGKWYQKSNAAPGAVDGSVSYTFDGAGNCVLKITDFIGSGNDTTINRTYVLSNDQTLITLYNEKKIYTEQYRIKKLTKSYMKWENESPNDGNVNVKEFMK</sequence>
<evidence type="ECO:0008006" key="4">
    <source>
        <dbReference type="Google" id="ProtNLM"/>
    </source>
</evidence>
<evidence type="ECO:0000256" key="1">
    <source>
        <dbReference type="SAM" id="SignalP"/>
    </source>
</evidence>
<protein>
    <recommendedName>
        <fullName evidence="4">Lipocalin-like domain-containing protein</fullName>
    </recommendedName>
</protein>
<proteinExistence type="predicted"/>
<dbReference type="RefSeq" id="WP_153511267.1">
    <property type="nucleotide sequence ID" value="NZ_CP045652.1"/>
</dbReference>
<keyword evidence="1" id="KW-0732">Signal</keyword>
<evidence type="ECO:0000313" key="2">
    <source>
        <dbReference type="EMBL" id="QGA26417.1"/>
    </source>
</evidence>
<feature type="signal peptide" evidence="1">
    <location>
        <begin position="1"/>
        <end position="20"/>
    </location>
</feature>
<reference evidence="2 3" key="1">
    <citation type="submission" date="2019-10" db="EMBL/GenBank/DDBJ databases">
        <authorList>
            <person name="Dong K."/>
        </authorList>
    </citation>
    <scope>NUCLEOTIDE SEQUENCE [LARGE SCALE GENOMIC DNA]</scope>
    <source>
        <strain evidence="3">dk4302</strain>
    </source>
</reference>
<gene>
    <name evidence="2" type="ORF">GFH32_08785</name>
</gene>